<gene>
    <name evidence="2" type="ORF">GCM10010913_43220</name>
</gene>
<evidence type="ECO:0008006" key="4">
    <source>
        <dbReference type="Google" id="ProtNLM"/>
    </source>
</evidence>
<proteinExistence type="predicted"/>
<dbReference type="RefSeq" id="WP_120464341.1">
    <property type="nucleotide sequence ID" value="NZ_BMIW01000045.1"/>
</dbReference>
<name>A0ABQ1W7Z9_9BACL</name>
<protein>
    <recommendedName>
        <fullName evidence="4">SurA N-terminal domain-containing protein</fullName>
    </recommendedName>
</protein>
<dbReference type="EMBL" id="BMIW01000045">
    <property type="protein sequence ID" value="GGG16543.1"/>
    <property type="molecule type" value="Genomic_DNA"/>
</dbReference>
<comment type="caution">
    <text evidence="2">The sequence shown here is derived from an EMBL/GenBank/DDBJ whole genome shotgun (WGS) entry which is preliminary data.</text>
</comment>
<sequence>MANKKIMIITFIVLFIAISSSLYALATKKDSVSDEPNKLIENAFSELKGQTNSISKDNYVVTAGDIQISKAEFQFYKVNIKLIYQLNETLDNPSNKTNSIPSDQELIDEMLKKRLSVKQAKNSGITVGKDEVEKVINREKNMLHRDDLDEQNQALIKEIMNQRINITGLSEEDFWKSDLVFKEYENVLYIDKLYNKLITEKEISDIHDFEKFQNHLLEQYKNDYGINLDNLNG</sequence>
<keyword evidence="1" id="KW-0732">Signal</keyword>
<evidence type="ECO:0000313" key="2">
    <source>
        <dbReference type="EMBL" id="GGG16543.1"/>
    </source>
</evidence>
<reference evidence="3" key="1">
    <citation type="journal article" date="2019" name="Int. J. Syst. Evol. Microbiol.">
        <title>The Global Catalogue of Microorganisms (GCM) 10K type strain sequencing project: providing services to taxonomists for standard genome sequencing and annotation.</title>
        <authorList>
            <consortium name="The Broad Institute Genomics Platform"/>
            <consortium name="The Broad Institute Genome Sequencing Center for Infectious Disease"/>
            <person name="Wu L."/>
            <person name="Ma J."/>
        </authorList>
    </citation>
    <scope>NUCLEOTIDE SEQUENCE [LARGE SCALE GENOMIC DNA]</scope>
    <source>
        <strain evidence="3">CGMCC 1.15420</strain>
    </source>
</reference>
<feature type="signal peptide" evidence="1">
    <location>
        <begin position="1"/>
        <end position="26"/>
    </location>
</feature>
<dbReference type="SUPFAM" id="SSF109998">
    <property type="entry name" value="Triger factor/SurA peptide-binding domain-like"/>
    <property type="match status" value="1"/>
</dbReference>
<organism evidence="2 3">
    <name type="scientific">Paenibacillus aceti</name>
    <dbReference type="NCBI Taxonomy" id="1820010"/>
    <lineage>
        <taxon>Bacteria</taxon>
        <taxon>Bacillati</taxon>
        <taxon>Bacillota</taxon>
        <taxon>Bacilli</taxon>
        <taxon>Bacillales</taxon>
        <taxon>Paenibacillaceae</taxon>
        <taxon>Paenibacillus</taxon>
    </lineage>
</organism>
<evidence type="ECO:0000313" key="3">
    <source>
        <dbReference type="Proteomes" id="UP000608420"/>
    </source>
</evidence>
<dbReference type="InterPro" id="IPR027304">
    <property type="entry name" value="Trigger_fact/SurA_dom_sf"/>
</dbReference>
<dbReference type="Proteomes" id="UP000608420">
    <property type="component" value="Unassembled WGS sequence"/>
</dbReference>
<keyword evidence="3" id="KW-1185">Reference proteome</keyword>
<evidence type="ECO:0000256" key="1">
    <source>
        <dbReference type="SAM" id="SignalP"/>
    </source>
</evidence>
<feature type="chain" id="PRO_5047320850" description="SurA N-terminal domain-containing protein" evidence="1">
    <location>
        <begin position="27"/>
        <end position="233"/>
    </location>
</feature>
<accession>A0ABQ1W7Z9</accession>